<keyword evidence="4" id="KW-0812">Transmembrane</keyword>
<dbReference type="Proteomes" id="UP000291814">
    <property type="component" value="Unassembled WGS sequence"/>
</dbReference>
<evidence type="ECO:0000256" key="3">
    <source>
        <dbReference type="SAM" id="MobiDB-lite"/>
    </source>
</evidence>
<keyword evidence="4" id="KW-1133">Transmembrane helix</keyword>
<dbReference type="InterPro" id="IPR005754">
    <property type="entry name" value="Sortase"/>
</dbReference>
<dbReference type="InterPro" id="IPR042003">
    <property type="entry name" value="Sortase_E"/>
</dbReference>
<accession>A0A4R0TP00</accession>
<feature type="transmembrane region" description="Helical" evidence="4">
    <location>
        <begin position="378"/>
        <end position="400"/>
    </location>
</feature>
<feature type="active site" description="Proton donor/acceptor" evidence="2">
    <location>
        <position position="206"/>
    </location>
</feature>
<name>A0A4R0TP00_BIFLL</name>
<evidence type="ECO:0000313" key="5">
    <source>
        <dbReference type="EMBL" id="TCE86302.1"/>
    </source>
</evidence>
<feature type="region of interest" description="Disordered" evidence="3">
    <location>
        <begin position="124"/>
        <end position="151"/>
    </location>
</feature>
<dbReference type="Pfam" id="PF04203">
    <property type="entry name" value="Sortase"/>
    <property type="match status" value="1"/>
</dbReference>
<dbReference type="GO" id="GO:0016787">
    <property type="term" value="F:hydrolase activity"/>
    <property type="evidence" value="ECO:0007669"/>
    <property type="project" value="UniProtKB-KW"/>
</dbReference>
<evidence type="ECO:0000256" key="2">
    <source>
        <dbReference type="PIRSR" id="PIRSR605754-1"/>
    </source>
</evidence>
<evidence type="ECO:0008006" key="7">
    <source>
        <dbReference type="Google" id="ProtNLM"/>
    </source>
</evidence>
<comment type="caution">
    <text evidence="5">The sequence shown here is derived from an EMBL/GenBank/DDBJ whole genome shotgun (WGS) entry which is preliminary data.</text>
</comment>
<evidence type="ECO:0000256" key="1">
    <source>
        <dbReference type="ARBA" id="ARBA00022801"/>
    </source>
</evidence>
<evidence type="ECO:0000313" key="6">
    <source>
        <dbReference type="Proteomes" id="UP000291814"/>
    </source>
</evidence>
<keyword evidence="1" id="KW-0378">Hydrolase</keyword>
<dbReference type="InterPro" id="IPR023365">
    <property type="entry name" value="Sortase_dom-sf"/>
</dbReference>
<evidence type="ECO:0000256" key="4">
    <source>
        <dbReference type="SAM" id="Phobius"/>
    </source>
</evidence>
<dbReference type="SUPFAM" id="SSF63817">
    <property type="entry name" value="Sortase"/>
    <property type="match status" value="1"/>
</dbReference>
<dbReference type="Gene3D" id="2.40.260.10">
    <property type="entry name" value="Sortase"/>
    <property type="match status" value="1"/>
</dbReference>
<protein>
    <recommendedName>
        <fullName evidence="7">Class E sortase</fullName>
    </recommendedName>
</protein>
<dbReference type="AlphaFoldDB" id="A0A4R0TP00"/>
<dbReference type="CDD" id="cd05830">
    <property type="entry name" value="Sortase_E"/>
    <property type="match status" value="1"/>
</dbReference>
<feature type="region of interest" description="Disordered" evidence="3">
    <location>
        <begin position="28"/>
        <end position="52"/>
    </location>
</feature>
<reference evidence="5 6" key="1">
    <citation type="journal article" date="2018" name="Sci. Rep.">
        <title>Genomic diversity and distribution of Bifidobacterium longum subsp. longum across the human lifespan.</title>
        <authorList>
            <person name="Odamaki T."/>
            <person name="Bottacini F."/>
            <person name="Kato K."/>
            <person name="Mitsuyama E."/>
            <person name="Yoshida K."/>
            <person name="Horigome A."/>
            <person name="Xiao J.Z."/>
            <person name="van Sinderen D."/>
        </authorList>
    </citation>
    <scope>NUCLEOTIDE SEQUENCE [LARGE SCALE GENOMIC DNA]</scope>
    <source>
        <strain evidence="5 6">MCC10070</strain>
    </source>
</reference>
<dbReference type="EMBL" id="SHRR01000014">
    <property type="protein sequence ID" value="TCE86302.1"/>
    <property type="molecule type" value="Genomic_DNA"/>
</dbReference>
<feature type="compositionally biased region" description="Polar residues" evidence="3">
    <location>
        <begin position="124"/>
        <end position="133"/>
    </location>
</feature>
<keyword evidence="4" id="KW-0472">Membrane</keyword>
<feature type="transmembrane region" description="Helical" evidence="4">
    <location>
        <begin position="79"/>
        <end position="103"/>
    </location>
</feature>
<dbReference type="RefSeq" id="WP_242670853.1">
    <property type="nucleotide sequence ID" value="NZ_SHRR01000014.1"/>
</dbReference>
<organism evidence="5 6">
    <name type="scientific">Bifidobacterium longum subsp. longum</name>
    <dbReference type="NCBI Taxonomy" id="1679"/>
    <lineage>
        <taxon>Bacteria</taxon>
        <taxon>Bacillati</taxon>
        <taxon>Actinomycetota</taxon>
        <taxon>Actinomycetes</taxon>
        <taxon>Bifidobacteriales</taxon>
        <taxon>Bifidobacteriaceae</taxon>
        <taxon>Bifidobacterium</taxon>
    </lineage>
</organism>
<feature type="transmembrane region" description="Helical" evidence="4">
    <location>
        <begin position="333"/>
        <end position="353"/>
    </location>
</feature>
<sequence>MTHEITTIAFVLSSETVKRKLVNQTVSGKKERLMGRHAASRPGRLRPQHNTDDISLRNIEENTVPKREDRQSQGVGYRLLQLFAGMSIFLAIILVMHVGWVYIGNGMDQIHTQQTIVTNQGFKTAQPTKTDGSTRIAKPQTGEPPTEPEPEYSTVIGWMRIPRFGTEWQRAIQEGTDLQVLDNYGIGHYQGTVMPGSIGNSSYAGHRTPGDLGPADTLKPGDPIIIQTADHWYVYEMQSSWMTTPDDAAVIADQTDQKDARLITLTTCKYSLDEQDSLSARLIVRGRFKYWANTADGIPKELASKQSTPIQQAKATITRSIQKASKYAPVSQLLFTATLTIWCILTGLSWLIWHKDRQKKTTSWNLMTLIWRIQSGPIILRATTCLFFWVTLLFAEWAWISPLLSQPITLSTGTATLN</sequence>
<proteinExistence type="predicted"/>
<gene>
    <name evidence="5" type="ORF">MCC10070_1018</name>
</gene>
<feature type="active site" description="Acyl-thioester intermediate" evidence="2">
    <location>
        <position position="268"/>
    </location>
</feature>